<name>A0A1V2IKX8_9ACTN</name>
<gene>
    <name evidence="1" type="ORF">BL253_00425</name>
</gene>
<proteinExistence type="predicted"/>
<dbReference type="AlphaFoldDB" id="A0A1V2IKX8"/>
<keyword evidence="2" id="KW-1185">Reference proteome</keyword>
<comment type="caution">
    <text evidence="1">The sequence shown here is derived from an EMBL/GenBank/DDBJ whole genome shotgun (WGS) entry which is preliminary data.</text>
</comment>
<dbReference type="EMBL" id="MOMC01000002">
    <property type="protein sequence ID" value="ONH33862.1"/>
    <property type="molecule type" value="Genomic_DNA"/>
</dbReference>
<evidence type="ECO:0000313" key="2">
    <source>
        <dbReference type="Proteomes" id="UP000188929"/>
    </source>
</evidence>
<sequence>MGAAVLLAGCSGSTGSTDSSGTPAVAATPAAGAATADASAAACSAALASDWVNVPGIDPEGPPASAAELTAWATPLQTQVTTVRAGVPASLTSQVDVLAAAVRGAKDGKPVSTDDASLRTALTAVNAWVHDSCGYTTLDVTNSDGGALAGVPATLPAGPVAMRFANTGSDPAKAGFILLLGKIRDGQTATAADVQSGKANLEDIADIVAVAQPTGPDPAYGLATLSPGRYIVSTPVGSPPEFAAILASGFEVG</sequence>
<organism evidence="1 2">
    <name type="scientific">Pseudofrankia asymbiotica</name>
    <dbReference type="NCBI Taxonomy" id="1834516"/>
    <lineage>
        <taxon>Bacteria</taxon>
        <taxon>Bacillati</taxon>
        <taxon>Actinomycetota</taxon>
        <taxon>Actinomycetes</taxon>
        <taxon>Frankiales</taxon>
        <taxon>Frankiaceae</taxon>
        <taxon>Pseudofrankia</taxon>
    </lineage>
</organism>
<dbReference type="Proteomes" id="UP000188929">
    <property type="component" value="Unassembled WGS sequence"/>
</dbReference>
<evidence type="ECO:0000313" key="1">
    <source>
        <dbReference type="EMBL" id="ONH33862.1"/>
    </source>
</evidence>
<accession>A0A1V2IKX8</accession>
<protein>
    <submittedName>
        <fullName evidence="1">Uncharacterized protein</fullName>
    </submittedName>
</protein>
<reference evidence="2" key="1">
    <citation type="submission" date="2016-10" db="EMBL/GenBank/DDBJ databases">
        <title>Frankia sp. NRRL B-16386 Genome sequencing.</title>
        <authorList>
            <person name="Ghodhbane-Gtari F."/>
            <person name="Swanson E."/>
            <person name="Gueddou A."/>
            <person name="Hezbri K."/>
            <person name="Ktari K."/>
            <person name="Nouioui I."/>
            <person name="Morris K."/>
            <person name="Simpson S."/>
            <person name="Abebe-Akele F."/>
            <person name="Thomas K."/>
            <person name="Gtari M."/>
            <person name="Tisa L.S."/>
        </authorList>
    </citation>
    <scope>NUCLEOTIDE SEQUENCE [LARGE SCALE GENOMIC DNA]</scope>
    <source>
        <strain evidence="2">NRRL B-16386</strain>
    </source>
</reference>